<gene>
    <name evidence="5" type="ORF">DBRI00130_LOCUS7313</name>
    <name evidence="6" type="ORF">DBRI00130_LOCUS7314</name>
    <name evidence="7" type="ORF">DBRI00130_LOCUS7315</name>
    <name evidence="8" type="ORF">DBRI00130_LOCUS7316</name>
</gene>
<evidence type="ECO:0000313" key="5">
    <source>
        <dbReference type="EMBL" id="CAE4592702.1"/>
    </source>
</evidence>
<dbReference type="InterPro" id="IPR015943">
    <property type="entry name" value="WD40/YVTN_repeat-like_dom_sf"/>
</dbReference>
<dbReference type="InterPro" id="IPR036322">
    <property type="entry name" value="WD40_repeat_dom_sf"/>
</dbReference>
<feature type="repeat" description="WD" evidence="3">
    <location>
        <begin position="496"/>
        <end position="529"/>
    </location>
</feature>
<dbReference type="AlphaFoldDB" id="A0A6V2CFJ3"/>
<evidence type="ECO:0000313" key="7">
    <source>
        <dbReference type="EMBL" id="CAE4592706.1"/>
    </source>
</evidence>
<dbReference type="PROSITE" id="PS50082">
    <property type="entry name" value="WD_REPEATS_2"/>
    <property type="match status" value="2"/>
</dbReference>
<dbReference type="EMBL" id="HBNS01009062">
    <property type="protein sequence ID" value="CAE4592702.1"/>
    <property type="molecule type" value="Transcribed_RNA"/>
</dbReference>
<protein>
    <submittedName>
        <fullName evidence="5">Uncharacterized protein</fullName>
    </submittedName>
</protein>
<evidence type="ECO:0000256" key="3">
    <source>
        <dbReference type="PROSITE-ProRule" id="PRU00221"/>
    </source>
</evidence>
<dbReference type="SUPFAM" id="SSF50978">
    <property type="entry name" value="WD40 repeat-like"/>
    <property type="match status" value="1"/>
</dbReference>
<name>A0A6V2CFJ3_9STRA</name>
<dbReference type="EMBL" id="HBNS01009063">
    <property type="protein sequence ID" value="CAE4592705.1"/>
    <property type="molecule type" value="Transcribed_RNA"/>
</dbReference>
<evidence type="ECO:0000256" key="1">
    <source>
        <dbReference type="ARBA" id="ARBA00022574"/>
    </source>
</evidence>
<dbReference type="EMBL" id="HBNS01009064">
    <property type="protein sequence ID" value="CAE4592706.1"/>
    <property type="molecule type" value="Transcribed_RNA"/>
</dbReference>
<dbReference type="Pfam" id="PF00400">
    <property type="entry name" value="WD40"/>
    <property type="match status" value="2"/>
</dbReference>
<keyword evidence="4" id="KW-0472">Membrane</keyword>
<sequence>MINWLFVNYLRGKDNPPLPTQVTALAFLSSVVADGDVATDWLYYNDITTGEEDIPDWLITLQLVSCICGSLSWLGVATDGRFVSWVRSAAILIPALLVFIIAFPLHIIVHVLDRVDSYTGVFCLCFLELKDTMYENIKENVLTPLWLRAKQKPSFSSGTVLFFGILVEDIPQLVVTFLIEEKIKSDHPEGQISNAALVNLLFAIFDILHKLAQAYDLRKDVQNAGYAFKRTIKAHGFWVESLSLSGVNQILSSSFDTTAKLLDAVTGKCIQVFECESTVYGTVALGTSKVLAACKTAAFNNGGHIRMFDIATGALDYDLKLDFVPNFVCVYPADSGSFFTGGDQGLQRWHMPTESASTPQLISTYKVQGGVQSIAFLDNDTFVSCQGSSSVHVWHVNKEEPTHTIRANENDVQVWSVLAMSSTMFLIGNSNTKKGLIKSIEFVNNQWTICKTFDEHSNGIMSLTKINSSLFVSTSHDTTAKVWDITRAEPSSLFTFRGHISSVSSSVYLKEEQAVATGDKDGAIHIWSIGKYLKDEENQSLLQHAHNSDDDRISKRENQS</sequence>
<keyword evidence="2" id="KW-0677">Repeat</keyword>
<evidence type="ECO:0000313" key="6">
    <source>
        <dbReference type="EMBL" id="CAE4592705.1"/>
    </source>
</evidence>
<evidence type="ECO:0000256" key="4">
    <source>
        <dbReference type="SAM" id="Phobius"/>
    </source>
</evidence>
<feature type="transmembrane region" description="Helical" evidence="4">
    <location>
        <begin position="89"/>
        <end position="109"/>
    </location>
</feature>
<evidence type="ECO:0000256" key="2">
    <source>
        <dbReference type="ARBA" id="ARBA00022737"/>
    </source>
</evidence>
<proteinExistence type="predicted"/>
<dbReference type="PANTHER" id="PTHR22847:SF637">
    <property type="entry name" value="WD REPEAT DOMAIN 5B"/>
    <property type="match status" value="1"/>
</dbReference>
<dbReference type="GO" id="GO:1990234">
    <property type="term" value="C:transferase complex"/>
    <property type="evidence" value="ECO:0007669"/>
    <property type="project" value="UniProtKB-ARBA"/>
</dbReference>
<evidence type="ECO:0000313" key="8">
    <source>
        <dbReference type="EMBL" id="CAE4592707.1"/>
    </source>
</evidence>
<dbReference type="EMBL" id="HBNS01009065">
    <property type="protein sequence ID" value="CAE4592707.1"/>
    <property type="molecule type" value="Transcribed_RNA"/>
</dbReference>
<reference evidence="5" key="1">
    <citation type="submission" date="2021-01" db="EMBL/GenBank/DDBJ databases">
        <authorList>
            <person name="Corre E."/>
            <person name="Pelletier E."/>
            <person name="Niang G."/>
            <person name="Scheremetjew M."/>
            <person name="Finn R."/>
            <person name="Kale V."/>
            <person name="Holt S."/>
            <person name="Cochrane G."/>
            <person name="Meng A."/>
            <person name="Brown T."/>
            <person name="Cohen L."/>
        </authorList>
    </citation>
    <scope>NUCLEOTIDE SEQUENCE</scope>
    <source>
        <strain evidence="5">GSO104</strain>
    </source>
</reference>
<dbReference type="PANTHER" id="PTHR22847">
    <property type="entry name" value="WD40 REPEAT PROTEIN"/>
    <property type="match status" value="1"/>
</dbReference>
<feature type="repeat" description="WD" evidence="3">
    <location>
        <begin position="453"/>
        <end position="493"/>
    </location>
</feature>
<accession>A0A6V2CFJ3</accession>
<organism evidence="5">
    <name type="scientific">Ditylum brightwellii</name>
    <dbReference type="NCBI Taxonomy" id="49249"/>
    <lineage>
        <taxon>Eukaryota</taxon>
        <taxon>Sar</taxon>
        <taxon>Stramenopiles</taxon>
        <taxon>Ochrophyta</taxon>
        <taxon>Bacillariophyta</taxon>
        <taxon>Mediophyceae</taxon>
        <taxon>Lithodesmiophycidae</taxon>
        <taxon>Lithodesmiales</taxon>
        <taxon>Lithodesmiaceae</taxon>
        <taxon>Ditylum</taxon>
    </lineage>
</organism>
<dbReference type="PROSITE" id="PS50294">
    <property type="entry name" value="WD_REPEATS_REGION"/>
    <property type="match status" value="1"/>
</dbReference>
<dbReference type="InterPro" id="IPR001680">
    <property type="entry name" value="WD40_rpt"/>
</dbReference>
<feature type="transmembrane region" description="Helical" evidence="4">
    <location>
        <begin position="57"/>
        <end position="77"/>
    </location>
</feature>
<dbReference type="SMART" id="SM00320">
    <property type="entry name" value="WD40"/>
    <property type="match status" value="4"/>
</dbReference>
<keyword evidence="4" id="KW-0812">Transmembrane</keyword>
<dbReference type="Gene3D" id="2.130.10.10">
    <property type="entry name" value="YVTN repeat-like/Quinoprotein amine dehydrogenase"/>
    <property type="match status" value="2"/>
</dbReference>
<keyword evidence="1 3" id="KW-0853">WD repeat</keyword>
<keyword evidence="4" id="KW-1133">Transmembrane helix</keyword>